<dbReference type="Pfam" id="PF07732">
    <property type="entry name" value="Cu-oxidase_3"/>
    <property type="match status" value="1"/>
</dbReference>
<dbReference type="CDD" id="cd13900">
    <property type="entry name" value="CuRO_3_Tth-MCO_like"/>
    <property type="match status" value="1"/>
</dbReference>
<dbReference type="Pfam" id="PF16640">
    <property type="entry name" value="Big_3_5"/>
    <property type="match status" value="4"/>
</dbReference>
<dbReference type="InterPro" id="IPR032109">
    <property type="entry name" value="Big_3_5"/>
</dbReference>
<dbReference type="Gene3D" id="2.60.40.420">
    <property type="entry name" value="Cupredoxins - blue copper proteins"/>
    <property type="match status" value="3"/>
</dbReference>
<dbReference type="GO" id="GO:0005507">
    <property type="term" value="F:copper ion binding"/>
    <property type="evidence" value="ECO:0007669"/>
    <property type="project" value="InterPro"/>
</dbReference>
<evidence type="ECO:0000256" key="3">
    <source>
        <dbReference type="SAM" id="Phobius"/>
    </source>
</evidence>
<dbReference type="GO" id="GO:0016491">
    <property type="term" value="F:oxidoreductase activity"/>
    <property type="evidence" value="ECO:0007669"/>
    <property type="project" value="UniProtKB-KW"/>
</dbReference>
<evidence type="ECO:0000256" key="2">
    <source>
        <dbReference type="ARBA" id="ARBA00023002"/>
    </source>
</evidence>
<feature type="domain" description="Bacterial Ig-like" evidence="6">
    <location>
        <begin position="484"/>
        <end position="573"/>
    </location>
</feature>
<evidence type="ECO:0000259" key="5">
    <source>
        <dbReference type="Pfam" id="PF07732"/>
    </source>
</evidence>
<sequence>MYTDSTGAAQEAPTLEVNPGDKLIIHFYNDLTAPAAADAAAHVMKGMKMAAAPGAAASPADSACSATTVTSTSTNIHFHGTNAAPVCHQDEVVHTLIQPQQEFDYTVQIPADEPPGAYWYHSHAHGFSDPQLTGGASGVIIVQGIENVNPIVAGLPERVFVMRDQYLPASEANAAGAPKTDLSINYVPVLFPSYTPAVIQTLPAEKEFWRVLNTSADTLLDLEVLVNNVAQPLQIVSVDGVPLTDSSGNPTTTTVTSYAMSPASRIEFVVTTPVVGATAQLVTETWNNGPSGDADPGRPIANIVSSTSAPSAVPAIKRLPAQTRAQTVTRFAAINATTPVTQRTLYFSVKSDFTEFYITPDGQTPTVFRMDGPPNITVTEGTVEQWTIENRSTMDHNFHIHQLHFQTLAVNGVAVNDLTRRDTVDVPHWSGKASDPYPSVTLLMDFRDPNIVGTFVYHCHILSHEDLGMMGMIQVLPGATTTTLTASPANTSAGTTVTLTATVAPSAGNGTPTGTVTFQNGATTLGTGTLNSAGVATLTTTALPIGGNSITAVYSGDSSFAASTATAVAITITAAATTTTLTASPTSVQFGANVTLTATVTAPAGTGTLAGSVTFLNGSTTLATVPLNAAGVATFSTTALPPGSASITATYAGNSAFASSTSAPVTVPVQAATTTTLAASPTSLSFGGNVTLTSTVTAPAGAGTVSGSVAFLNGSTTLGTAPLNSAGVATLSITSLPPGSAALTAAYAGNSAFASSTSAPVTVAVQAAATTTTLSASPTTALFGASVAFTATVAAPAGAGIPSGSVTFLNGVTALGTAPLNGSGVATFSTTTLPVGSASITAAYAGGGNFGASTSTAIPVTITAPPPADFSVAAAPTTLTMAPGGTGMSTVTISPLNGFNSAVTFACTGLPTASTCTFSPASVTPNGTAAITTTVTINTTAASAKVLPLLPSNSGPLYALVLPGIGALLGLGRLRRRLPAPLQRTAIATAALALGLGIGACGSGATMSSPQNGGTPAGTSTVTVTATSGATAHTAALTLTIAH</sequence>
<feature type="domain" description="Bacterial Ig-like" evidence="6">
    <location>
        <begin position="774"/>
        <end position="863"/>
    </location>
</feature>
<evidence type="ECO:0000313" key="7">
    <source>
        <dbReference type="EMBL" id="AXC09436.1"/>
    </source>
</evidence>
<keyword evidence="3" id="KW-0812">Transmembrane</keyword>
<dbReference type="EMBL" id="CP030840">
    <property type="protein sequence ID" value="AXC09436.1"/>
    <property type="molecule type" value="Genomic_DNA"/>
</dbReference>
<keyword evidence="3" id="KW-1133">Transmembrane helix</keyword>
<dbReference type="InterPro" id="IPR011707">
    <property type="entry name" value="Cu-oxidase-like_N"/>
</dbReference>
<evidence type="ECO:0000259" key="6">
    <source>
        <dbReference type="Pfam" id="PF16640"/>
    </source>
</evidence>
<keyword evidence="2" id="KW-0560">Oxidoreductase</keyword>
<feature type="domain" description="Bacterial Ig-like" evidence="6">
    <location>
        <begin position="677"/>
        <end position="766"/>
    </location>
</feature>
<dbReference type="InterPro" id="IPR011706">
    <property type="entry name" value="Cu-oxidase_C"/>
</dbReference>
<dbReference type="AlphaFoldDB" id="A0A2Z5FSJ2"/>
<evidence type="ECO:0000256" key="1">
    <source>
        <dbReference type="ARBA" id="ARBA00022723"/>
    </source>
</evidence>
<dbReference type="Pfam" id="PF07731">
    <property type="entry name" value="Cu-oxidase_2"/>
    <property type="match status" value="1"/>
</dbReference>
<dbReference type="InterPro" id="IPR002355">
    <property type="entry name" value="Cu_oxidase_Cu_BS"/>
</dbReference>
<feature type="domain" description="Plastocyanin-like" evidence="4">
    <location>
        <begin position="359"/>
        <end position="477"/>
    </location>
</feature>
<feature type="transmembrane region" description="Helical" evidence="3">
    <location>
        <begin position="986"/>
        <end position="1005"/>
    </location>
</feature>
<dbReference type="Gene3D" id="2.60.40.10">
    <property type="entry name" value="Immunoglobulins"/>
    <property type="match status" value="4"/>
</dbReference>
<dbReference type="InterPro" id="IPR008972">
    <property type="entry name" value="Cupredoxin"/>
</dbReference>
<keyword evidence="1" id="KW-0479">Metal-binding</keyword>
<gene>
    <name evidence="7" type="ORF">ACPOL_0049</name>
</gene>
<organism evidence="7 8">
    <name type="scientific">Acidisarcina polymorpha</name>
    <dbReference type="NCBI Taxonomy" id="2211140"/>
    <lineage>
        <taxon>Bacteria</taxon>
        <taxon>Pseudomonadati</taxon>
        <taxon>Acidobacteriota</taxon>
        <taxon>Terriglobia</taxon>
        <taxon>Terriglobales</taxon>
        <taxon>Acidobacteriaceae</taxon>
        <taxon>Acidisarcina</taxon>
    </lineage>
</organism>
<feature type="transmembrane region" description="Helical" evidence="3">
    <location>
        <begin position="955"/>
        <end position="974"/>
    </location>
</feature>
<dbReference type="InterPro" id="IPR013783">
    <property type="entry name" value="Ig-like_fold"/>
</dbReference>
<dbReference type="KEGG" id="abas:ACPOL_0049"/>
<protein>
    <submittedName>
        <fullName evidence="7">Multicopper oxidase</fullName>
    </submittedName>
</protein>
<reference evidence="7 8" key="1">
    <citation type="journal article" date="2018" name="Front. Microbiol.">
        <title>Hydrolytic Capabilities as a Key to Environmental Success: Chitinolytic and Cellulolytic Acidobacteria From Acidic Sub-arctic Soils and Boreal Peatlands.</title>
        <authorList>
            <person name="Belova S.E."/>
            <person name="Ravin N.V."/>
            <person name="Pankratov T.A."/>
            <person name="Rakitin A.L."/>
            <person name="Ivanova A.A."/>
            <person name="Beletsky A.V."/>
            <person name="Mardanov A.V."/>
            <person name="Sinninghe Damste J.S."/>
            <person name="Dedysh S.N."/>
        </authorList>
    </citation>
    <scope>NUCLEOTIDE SEQUENCE [LARGE SCALE GENOMIC DNA]</scope>
    <source>
        <strain evidence="7 8">SBC82</strain>
    </source>
</reference>
<name>A0A2Z5FSJ2_9BACT</name>
<keyword evidence="3" id="KW-0472">Membrane</keyword>
<evidence type="ECO:0000313" key="8">
    <source>
        <dbReference type="Proteomes" id="UP000253606"/>
    </source>
</evidence>
<evidence type="ECO:0000259" key="4">
    <source>
        <dbReference type="Pfam" id="PF07731"/>
    </source>
</evidence>
<proteinExistence type="predicted"/>
<dbReference type="Proteomes" id="UP000253606">
    <property type="component" value="Chromosome"/>
</dbReference>
<dbReference type="SUPFAM" id="SSF49503">
    <property type="entry name" value="Cupredoxins"/>
    <property type="match status" value="2"/>
</dbReference>
<feature type="domain" description="Bacterial Ig-like" evidence="6">
    <location>
        <begin position="581"/>
        <end position="669"/>
    </location>
</feature>
<keyword evidence="8" id="KW-1185">Reference proteome</keyword>
<accession>A0A2Z5FSJ2</accession>
<dbReference type="PROSITE" id="PS00080">
    <property type="entry name" value="MULTICOPPER_OXIDASE2"/>
    <property type="match status" value="1"/>
</dbReference>
<feature type="domain" description="Plastocyanin-like" evidence="5">
    <location>
        <begin position="72"/>
        <end position="143"/>
    </location>
</feature>